<dbReference type="Pfam" id="PF16472">
    <property type="entry name" value="DUF5050"/>
    <property type="match status" value="1"/>
</dbReference>
<feature type="domain" description="Prolow-density lipoprotein receptor-related protein 1-like beta-propeller" evidence="2">
    <location>
        <begin position="346"/>
        <end position="609"/>
    </location>
</feature>
<dbReference type="GO" id="GO:0008745">
    <property type="term" value="F:N-acetylmuramoyl-L-alanine amidase activity"/>
    <property type="evidence" value="ECO:0007669"/>
    <property type="project" value="UniProtKB-EC"/>
</dbReference>
<proteinExistence type="predicted"/>
<evidence type="ECO:0000256" key="1">
    <source>
        <dbReference type="SAM" id="Phobius"/>
    </source>
</evidence>
<accession>A0A0P8W629</accession>
<dbReference type="STRING" id="36849.OXPF_28820"/>
<dbReference type="PATRIC" id="fig|36849.3.peg.3048"/>
<comment type="caution">
    <text evidence="3">The sequence shown here is derived from an EMBL/GenBank/DDBJ whole genome shotgun (WGS) entry which is preliminary data.</text>
</comment>
<dbReference type="InterPro" id="IPR007253">
    <property type="entry name" value="Cell_wall-bd_2"/>
</dbReference>
<feature type="transmembrane region" description="Helical" evidence="1">
    <location>
        <begin position="21"/>
        <end position="38"/>
    </location>
</feature>
<evidence type="ECO:0000259" key="2">
    <source>
        <dbReference type="Pfam" id="PF16472"/>
    </source>
</evidence>
<dbReference type="PANTHER" id="PTHR30032:SF8">
    <property type="entry name" value="GERMINATION-SPECIFIC N-ACETYLMURAMOYL-L-ALANINE AMIDASE"/>
    <property type="match status" value="1"/>
</dbReference>
<dbReference type="Gene3D" id="3.40.50.12090">
    <property type="match status" value="2"/>
</dbReference>
<keyword evidence="1" id="KW-0472">Membrane</keyword>
<dbReference type="EMBL" id="LKET01000039">
    <property type="protein sequence ID" value="KPU43441.1"/>
    <property type="molecule type" value="Genomic_DNA"/>
</dbReference>
<keyword evidence="1" id="KW-1133">Transmembrane helix</keyword>
<dbReference type="InterPro" id="IPR032485">
    <property type="entry name" value="LRP1-like_beta_prop"/>
</dbReference>
<dbReference type="PANTHER" id="PTHR30032">
    <property type="entry name" value="N-ACETYLMURAMOYL-L-ALANINE AMIDASE-RELATED"/>
    <property type="match status" value="1"/>
</dbReference>
<name>A0A0P8W629_9CLOT</name>
<gene>
    <name evidence="3" type="primary">lytC_16</name>
    <name evidence="3" type="ORF">OXPF_28820</name>
</gene>
<sequence>MAGESKGGDILNRKSNIMRSIYTIMLAAVVAAASIMVPEKAMAAVSERLAGSDRYGTSIKISQAGWESSINVVLATGEDFPDALCAAPLARKLDAPILLSEKWQLRGDIESEIIRLGAKNIYIIGGTGVVSAAVETRLTQKGITVTRLSGNDRYQTSIAVANYMKAQFGLNTEAAVATGADFPDALSIAPIAADKGIPIILSPKAAVTADVSSFIMAAGIQKTYIIGGTGVLSDAVLYSLPGAERISGKDRYETNAAIINRFMADLNFDNPYITTGLNFPDALAGSALAPSTSSPIILADKNMSGVIKDIIKAKLGEIKSVTALGGEGAVPYSVLENLYFNNFRGNSPGNITGGGIAATNGAKIYYANNSFGVVNASGTGKKIFLENDTPMFINIMDDGWIYYFNLSDQGKLYKVYKDGAGRQPLSADMALYINVVGEWIYYSNGLDSNSIYKIKTDGTGRTKLDSGSASELNVVDGHIYYVSGDAEKNIYRINTDGTGKIKLGSDSAGAINVTGDYIYYRNISDNSRIYRIKTDGTGRQLVVSDSTLSLNVEGDTIYYSNNSLDGQLYKVKTDGTSKAEVSSDRPIFINIVGNYIYYIGAQDELLYRINTDGTGRQEVK</sequence>
<protein>
    <submittedName>
        <fullName evidence="3">N-acetylmuramoyl-L-alanine amidase LytC</fullName>
        <ecNumber evidence="3">3.5.1.28</ecNumber>
    </submittedName>
</protein>
<organism evidence="3 4">
    <name type="scientific">Oxobacter pfennigii</name>
    <dbReference type="NCBI Taxonomy" id="36849"/>
    <lineage>
        <taxon>Bacteria</taxon>
        <taxon>Bacillati</taxon>
        <taxon>Bacillota</taxon>
        <taxon>Clostridia</taxon>
        <taxon>Eubacteriales</taxon>
        <taxon>Clostridiaceae</taxon>
        <taxon>Oxobacter</taxon>
    </lineage>
</organism>
<keyword evidence="3" id="KW-0378">Hydrolase</keyword>
<evidence type="ECO:0000313" key="4">
    <source>
        <dbReference type="Proteomes" id="UP000050326"/>
    </source>
</evidence>
<reference evidence="3 4" key="1">
    <citation type="submission" date="2015-09" db="EMBL/GenBank/DDBJ databases">
        <title>Genome sequence of Oxobacter pfennigii DSM 3222.</title>
        <authorList>
            <person name="Poehlein A."/>
            <person name="Bengelsdorf F.R."/>
            <person name="Schiel-Bengelsdorf B."/>
            <person name="Duerre P."/>
            <person name="Daniel R."/>
        </authorList>
    </citation>
    <scope>NUCLEOTIDE SEQUENCE [LARGE SCALE GENOMIC DNA]</scope>
    <source>
        <strain evidence="3 4">DSM 3222</strain>
    </source>
</reference>
<dbReference type="Pfam" id="PF04122">
    <property type="entry name" value="CW_binding_2"/>
    <property type="match status" value="3"/>
</dbReference>
<dbReference type="InterPro" id="IPR011042">
    <property type="entry name" value="6-blade_b-propeller_TolB-like"/>
</dbReference>
<dbReference type="AlphaFoldDB" id="A0A0P8W629"/>
<dbReference type="Proteomes" id="UP000050326">
    <property type="component" value="Unassembled WGS sequence"/>
</dbReference>
<keyword evidence="1" id="KW-0812">Transmembrane</keyword>
<dbReference type="SUPFAM" id="SSF63825">
    <property type="entry name" value="YWTD domain"/>
    <property type="match status" value="1"/>
</dbReference>
<evidence type="ECO:0000313" key="3">
    <source>
        <dbReference type="EMBL" id="KPU43441.1"/>
    </source>
</evidence>
<keyword evidence="4" id="KW-1185">Reference proteome</keyword>
<dbReference type="EC" id="3.5.1.28" evidence="3"/>
<dbReference type="InterPro" id="IPR051922">
    <property type="entry name" value="Bact_Sporulation_Assoc"/>
</dbReference>
<dbReference type="Gene3D" id="2.120.10.30">
    <property type="entry name" value="TolB, C-terminal domain"/>
    <property type="match status" value="2"/>
</dbReference>